<dbReference type="Pfam" id="PF13419">
    <property type="entry name" value="HAD_2"/>
    <property type="match status" value="1"/>
</dbReference>
<dbReference type="InterPro" id="IPR023214">
    <property type="entry name" value="HAD_sf"/>
</dbReference>
<comment type="similarity">
    <text evidence="1">Belongs to the HAD-like hydrolase superfamily. CbbY/CbbZ/Gph/YieH family.</text>
</comment>
<feature type="binding site" evidence="12">
    <location>
        <position position="12"/>
    </location>
    <ligand>
        <name>Mg(2+)</name>
        <dbReference type="ChEBI" id="CHEBI:18420"/>
    </ligand>
</feature>
<dbReference type="GO" id="GO:0000287">
    <property type="term" value="F:magnesium ion binding"/>
    <property type="evidence" value="ECO:0007669"/>
    <property type="project" value="InterPro"/>
</dbReference>
<dbReference type="AlphaFoldDB" id="A0A510JCK8"/>
<dbReference type="InterPro" id="IPR010976">
    <property type="entry name" value="B-phosphoglucomutase_hydrolase"/>
</dbReference>
<feature type="binding site" evidence="11">
    <location>
        <begin position="115"/>
        <end position="119"/>
    </location>
    <ligand>
        <name>substrate</name>
    </ligand>
</feature>
<evidence type="ECO:0000256" key="1">
    <source>
        <dbReference type="ARBA" id="ARBA00006171"/>
    </source>
</evidence>
<keyword evidence="6" id="KW-0119">Carbohydrate metabolism</keyword>
<dbReference type="Gene3D" id="3.40.50.1000">
    <property type="entry name" value="HAD superfamily/HAD-like"/>
    <property type="match status" value="1"/>
</dbReference>
<evidence type="ECO:0000256" key="9">
    <source>
        <dbReference type="ARBA" id="ARBA00044991"/>
    </source>
</evidence>
<dbReference type="GO" id="GO:0008801">
    <property type="term" value="F:beta-phosphoglucomutase activity"/>
    <property type="evidence" value="ECO:0007669"/>
    <property type="project" value="UniProtKB-EC"/>
</dbReference>
<dbReference type="InterPro" id="IPR036412">
    <property type="entry name" value="HAD-like_sf"/>
</dbReference>
<feature type="binding site" evidence="12">
    <location>
        <position position="10"/>
    </location>
    <ligand>
        <name>Mg(2+)</name>
        <dbReference type="ChEBI" id="CHEBI:18420"/>
    </ligand>
</feature>
<proteinExistence type="inferred from homology"/>
<comment type="catalytic activity">
    <reaction evidence="7">
        <text>beta-D-glucose 1-phosphate = beta-D-glucose 6-phosphate</text>
        <dbReference type="Rhea" id="RHEA:20113"/>
        <dbReference type="ChEBI" id="CHEBI:57684"/>
        <dbReference type="ChEBI" id="CHEBI:58247"/>
        <dbReference type="EC" id="5.4.2.6"/>
    </reaction>
</comment>
<feature type="binding site" evidence="11">
    <location>
        <begin position="10"/>
        <end position="12"/>
    </location>
    <ligand>
        <name>substrate</name>
    </ligand>
</feature>
<evidence type="ECO:0000256" key="5">
    <source>
        <dbReference type="ARBA" id="ARBA00023235"/>
    </source>
</evidence>
<evidence type="ECO:0000256" key="4">
    <source>
        <dbReference type="ARBA" id="ARBA00022842"/>
    </source>
</evidence>
<keyword evidence="3 12" id="KW-0479">Metal-binding</keyword>
<dbReference type="NCBIfam" id="TIGR01509">
    <property type="entry name" value="HAD-SF-IA-v3"/>
    <property type="match status" value="1"/>
</dbReference>
<dbReference type="PANTHER" id="PTHR46193:SF18">
    <property type="entry name" value="HEXITOL PHOSPHATASE B"/>
    <property type="match status" value="1"/>
</dbReference>
<name>A0A510JCK8_9FUSO</name>
<sequence length="212" mass="23873">MGMFKGYIFDLDGVVCHTDKFHYSAWKKISDDLGIKFSENINNLLRGVSRKESLEIILSFSDKKISDAEKEKIIKSKNDLYVKSLEKINKDFLDDGVEEVLRNLKEKNKKVALASSSKNAKLILNKLEIISYFTIIIDGNNITYSKPNPEIFEKAVSSLGLDKSDCLVIEDADSGIKAAKIAGIKVCGLGNNFTEEVNYKLNHIKELFKLID</sequence>
<feature type="binding site" evidence="11">
    <location>
        <position position="26"/>
    </location>
    <ligand>
        <name>substrate</name>
    </ligand>
</feature>
<dbReference type="PRINTS" id="PR00413">
    <property type="entry name" value="HADHALOGNASE"/>
</dbReference>
<dbReference type="InterPro" id="IPR041492">
    <property type="entry name" value="HAD_2"/>
</dbReference>
<feature type="active site" description="Proton donor/acceptor" evidence="10">
    <location>
        <position position="10"/>
    </location>
</feature>
<evidence type="ECO:0000256" key="3">
    <source>
        <dbReference type="ARBA" id="ARBA00022723"/>
    </source>
</evidence>
<dbReference type="PANTHER" id="PTHR46193">
    <property type="entry name" value="6-PHOSPHOGLUCONATE PHOSPHATASE"/>
    <property type="match status" value="1"/>
</dbReference>
<dbReference type="Gene3D" id="1.10.150.240">
    <property type="entry name" value="Putative phosphatase, domain 2"/>
    <property type="match status" value="1"/>
</dbReference>
<accession>A0A510JCK8</accession>
<dbReference type="SFLD" id="SFLDS00003">
    <property type="entry name" value="Haloacid_Dehalogenase"/>
    <property type="match status" value="1"/>
</dbReference>
<dbReference type="EC" id="5.4.2.6" evidence="8"/>
<feature type="binding site" evidence="11">
    <location>
        <position position="53"/>
    </location>
    <ligand>
        <name>substrate</name>
    </ligand>
</feature>
<feature type="binding site" evidence="12">
    <location>
        <position position="170"/>
    </location>
    <ligand>
        <name>Mg(2+)</name>
        <dbReference type="ChEBI" id="CHEBI:18420"/>
    </ligand>
</feature>
<dbReference type="InterPro" id="IPR006439">
    <property type="entry name" value="HAD-SF_hydro_IA"/>
</dbReference>
<dbReference type="NCBIfam" id="TIGR01990">
    <property type="entry name" value="bPGM"/>
    <property type="match status" value="1"/>
</dbReference>
<feature type="binding site" evidence="11">
    <location>
        <position position="77"/>
    </location>
    <ligand>
        <name>substrate</name>
    </ligand>
</feature>
<dbReference type="Proteomes" id="UP000321606">
    <property type="component" value="Chromosome"/>
</dbReference>
<feature type="site" description="Important for catalytic activity and assists the phosphoryl transfer reaction to Asp8 by balancing charge and orienting the reacting groups" evidence="13">
    <location>
        <position position="146"/>
    </location>
</feature>
<evidence type="ECO:0000313" key="14">
    <source>
        <dbReference type="EMBL" id="BBM36954.1"/>
    </source>
</evidence>
<feature type="binding site" evidence="11">
    <location>
        <position position="146"/>
    </location>
    <ligand>
        <name>substrate</name>
    </ligand>
</feature>
<dbReference type="GO" id="GO:0005975">
    <property type="term" value="P:carbohydrate metabolic process"/>
    <property type="evidence" value="ECO:0007669"/>
    <property type="project" value="InterPro"/>
</dbReference>
<dbReference type="SUPFAM" id="SSF56784">
    <property type="entry name" value="HAD-like"/>
    <property type="match status" value="1"/>
</dbReference>
<comment type="cofactor">
    <cofactor evidence="12">
        <name>Mg(2+)</name>
        <dbReference type="ChEBI" id="CHEBI:18420"/>
    </cofactor>
    <text evidence="12">Binds 2 magnesium ions per subunit.</text>
</comment>
<evidence type="ECO:0000256" key="11">
    <source>
        <dbReference type="PIRSR" id="PIRSR610972-2"/>
    </source>
</evidence>
<evidence type="ECO:0000256" key="13">
    <source>
        <dbReference type="PIRSR" id="PIRSR610972-4"/>
    </source>
</evidence>
<evidence type="ECO:0000256" key="10">
    <source>
        <dbReference type="PIRSR" id="PIRSR610972-1"/>
    </source>
</evidence>
<keyword evidence="4 12" id="KW-0460">Magnesium</keyword>
<feature type="binding site" evidence="11">
    <location>
        <begin position="45"/>
        <end position="50"/>
    </location>
    <ligand>
        <name>substrate</name>
    </ligand>
</feature>
<evidence type="ECO:0000256" key="2">
    <source>
        <dbReference type="ARBA" id="ARBA00022553"/>
    </source>
</evidence>
<evidence type="ECO:0000256" key="12">
    <source>
        <dbReference type="PIRSR" id="PIRSR610972-3"/>
    </source>
</evidence>
<evidence type="ECO:0000256" key="8">
    <source>
        <dbReference type="ARBA" id="ARBA00044968"/>
    </source>
</evidence>
<gene>
    <name evidence="14" type="primary">pgmB</name>
    <name evidence="14" type="ORF">JCM16774_1900</name>
</gene>
<evidence type="ECO:0000256" key="7">
    <source>
        <dbReference type="ARBA" id="ARBA00044926"/>
    </source>
</evidence>
<dbReference type="NCBIfam" id="TIGR02009">
    <property type="entry name" value="PGMB-YQAB-SF"/>
    <property type="match status" value="1"/>
</dbReference>
<dbReference type="SFLD" id="SFLDG01135">
    <property type="entry name" value="C1.5.6:_HAD__Beta-PGM__Phospha"/>
    <property type="match status" value="1"/>
</dbReference>
<dbReference type="InterPro" id="IPR023198">
    <property type="entry name" value="PGP-like_dom2"/>
</dbReference>
<keyword evidence="2" id="KW-0597">Phosphoprotein</keyword>
<dbReference type="STRING" id="714315.GCA_000516535_01905"/>
<reference evidence="14 15" key="1">
    <citation type="submission" date="2019-07" db="EMBL/GenBank/DDBJ databases">
        <title>Complete Genome Sequence of Leptotrichia goodfellowii Strain JCM 16774.</title>
        <authorList>
            <person name="Watanabe S."/>
            <person name="Cui L."/>
        </authorList>
    </citation>
    <scope>NUCLEOTIDE SEQUENCE [LARGE SCALE GENOMIC DNA]</scope>
    <source>
        <strain evidence="14 15">JCM16774</strain>
    </source>
</reference>
<keyword evidence="5" id="KW-0413">Isomerase</keyword>
<feature type="site" description="Important for catalytic activity and assists the phosphoryl transfer reaction to Asp8 by balancing charge and orienting the reacting groups" evidence="13">
    <location>
        <position position="115"/>
    </location>
</feature>
<evidence type="ECO:0000313" key="15">
    <source>
        <dbReference type="Proteomes" id="UP000321606"/>
    </source>
</evidence>
<dbReference type="EMBL" id="AP019822">
    <property type="protein sequence ID" value="BBM36954.1"/>
    <property type="molecule type" value="Genomic_DNA"/>
</dbReference>
<protein>
    <recommendedName>
        <fullName evidence="9">Beta-phosphoglucomutase</fullName>
        <ecNumber evidence="8">5.4.2.6</ecNumber>
    </recommendedName>
</protein>
<dbReference type="RefSeq" id="WP_006808483.1">
    <property type="nucleotide sequence ID" value="NZ_AP019822.1"/>
</dbReference>
<feature type="active site" description="Proton donor/acceptor" evidence="10">
    <location>
        <position position="12"/>
    </location>
</feature>
<evidence type="ECO:0000256" key="6">
    <source>
        <dbReference type="ARBA" id="ARBA00023277"/>
    </source>
</evidence>
<dbReference type="KEGG" id="lgo:JCM16774_1900"/>
<dbReference type="InterPro" id="IPR051600">
    <property type="entry name" value="Beta-PGM-like"/>
</dbReference>
<feature type="binding site" evidence="12">
    <location>
        <position position="171"/>
    </location>
    <ligand>
        <name>Mg(2+)</name>
        <dbReference type="ChEBI" id="CHEBI:18420"/>
    </ligand>
</feature>
<dbReference type="NCBIfam" id="TIGR01549">
    <property type="entry name" value="HAD-SF-IA-v1"/>
    <property type="match status" value="1"/>
</dbReference>
<dbReference type="InterPro" id="IPR010972">
    <property type="entry name" value="Beta-PGM"/>
</dbReference>
<organism evidence="14 15">
    <name type="scientific">Pseudoleptotrichia goodfellowii</name>
    <dbReference type="NCBI Taxonomy" id="157692"/>
    <lineage>
        <taxon>Bacteria</taxon>
        <taxon>Fusobacteriati</taxon>
        <taxon>Fusobacteriota</taxon>
        <taxon>Fusobacteriia</taxon>
        <taxon>Fusobacteriales</taxon>
        <taxon>Leptotrichiaceae</taxon>
        <taxon>Pseudoleptotrichia</taxon>
    </lineage>
</organism>
<dbReference type="SFLD" id="SFLDG01129">
    <property type="entry name" value="C1.5:_HAD__Beta-PGM__Phosphata"/>
    <property type="match status" value="1"/>
</dbReference>